<dbReference type="RefSeq" id="WP_008457325.1">
    <property type="nucleotide sequence ID" value="NZ_AOIJ01000061.1"/>
</dbReference>
<gene>
    <name evidence="2" type="ORF">C486_15129</name>
</gene>
<evidence type="ECO:0000313" key="3">
    <source>
        <dbReference type="Proteomes" id="UP000011592"/>
    </source>
</evidence>
<evidence type="ECO:0000256" key="1">
    <source>
        <dbReference type="SAM" id="Phobius"/>
    </source>
</evidence>
<organism evidence="2 3">
    <name type="scientific">Natrinema gari JCM 14663</name>
    <dbReference type="NCBI Taxonomy" id="1230459"/>
    <lineage>
        <taxon>Archaea</taxon>
        <taxon>Methanobacteriati</taxon>
        <taxon>Methanobacteriota</taxon>
        <taxon>Stenosarchaea group</taxon>
        <taxon>Halobacteria</taxon>
        <taxon>Halobacteriales</taxon>
        <taxon>Natrialbaceae</taxon>
        <taxon>Natrinema</taxon>
    </lineage>
</organism>
<keyword evidence="1" id="KW-1133">Transmembrane helix</keyword>
<reference evidence="2 3" key="1">
    <citation type="journal article" date="2014" name="PLoS Genet.">
        <title>Phylogenetically driven sequencing of extremely halophilic archaea reveals strategies for static and dynamic osmo-response.</title>
        <authorList>
            <person name="Becker E.A."/>
            <person name="Seitzer P.M."/>
            <person name="Tritt A."/>
            <person name="Larsen D."/>
            <person name="Krusor M."/>
            <person name="Yao A.I."/>
            <person name="Wu D."/>
            <person name="Madern D."/>
            <person name="Eisen J.A."/>
            <person name="Darling A.E."/>
            <person name="Facciotti M.T."/>
        </authorList>
    </citation>
    <scope>NUCLEOTIDE SEQUENCE [LARGE SCALE GENOMIC DNA]</scope>
    <source>
        <strain evidence="2 3">JCM 14663</strain>
    </source>
</reference>
<keyword evidence="3" id="KW-1185">Reference proteome</keyword>
<dbReference type="EMBL" id="AOIJ01000061">
    <property type="protein sequence ID" value="ELY77448.1"/>
    <property type="molecule type" value="Genomic_DNA"/>
</dbReference>
<name>L9YX13_9EURY</name>
<dbReference type="Proteomes" id="UP000011592">
    <property type="component" value="Unassembled WGS sequence"/>
</dbReference>
<comment type="caution">
    <text evidence="2">The sequence shown here is derived from an EMBL/GenBank/DDBJ whole genome shotgun (WGS) entry which is preliminary data.</text>
</comment>
<feature type="transmembrane region" description="Helical" evidence="1">
    <location>
        <begin position="80"/>
        <end position="100"/>
    </location>
</feature>
<dbReference type="AlphaFoldDB" id="L9YX13"/>
<keyword evidence="1" id="KW-0472">Membrane</keyword>
<proteinExistence type="predicted"/>
<keyword evidence="1" id="KW-0812">Transmembrane</keyword>
<feature type="transmembrane region" description="Helical" evidence="1">
    <location>
        <begin position="112"/>
        <end position="132"/>
    </location>
</feature>
<accession>L9YX13</accession>
<sequence length="144" mass="15400">MSSTVQSRLAAYFPDRSPTWIDLLIGILTGVEIGPDILSPATISWPAAVSGFLVFTIALGPGSNSSLGRWVSQWFRSIGILRRVVVIVLFALTVGIVSRFDAVPNAQIADAASGGLLATFLYLVTYIVWAGGVSDWESNRENGN</sequence>
<evidence type="ECO:0000313" key="2">
    <source>
        <dbReference type="EMBL" id="ELY77448.1"/>
    </source>
</evidence>
<protein>
    <submittedName>
        <fullName evidence="2">Uncharacterized protein</fullName>
    </submittedName>
</protein>
<feature type="transmembrane region" description="Helical" evidence="1">
    <location>
        <begin position="37"/>
        <end position="59"/>
    </location>
</feature>